<dbReference type="Pfam" id="PF13417">
    <property type="entry name" value="GST_N_3"/>
    <property type="match status" value="1"/>
</dbReference>
<dbReference type="Gene3D" id="3.40.30.10">
    <property type="entry name" value="Glutaredoxin"/>
    <property type="match status" value="1"/>
</dbReference>
<dbReference type="InterPro" id="IPR036249">
    <property type="entry name" value="Thioredoxin-like_sf"/>
</dbReference>
<dbReference type="EMBL" id="BAUJ01000046">
    <property type="protein sequence ID" value="GAD90518.1"/>
    <property type="molecule type" value="Genomic_DNA"/>
</dbReference>
<dbReference type="SUPFAM" id="SSF52833">
    <property type="entry name" value="Thioredoxin-like"/>
    <property type="match status" value="1"/>
</dbReference>
<reference evidence="3 4" key="2">
    <citation type="submission" date="2013-11" db="EMBL/GenBank/DDBJ databases">
        <title>Whole genome shotgun sequence of Vibrio halioticoli NBRC 102217.</title>
        <authorList>
            <person name="Isaki S."/>
            <person name="Kimura A."/>
            <person name="Ohji S."/>
            <person name="Hosoyama A."/>
            <person name="Fujita N."/>
            <person name="Hashimoto M."/>
            <person name="Hosoyama Y."/>
            <person name="Yamazoe A."/>
        </authorList>
    </citation>
    <scope>NUCLEOTIDE SEQUENCE [LARGE SCALE GENOMIC DNA]</scope>
    <source>
        <strain evidence="3 4">NBRC 102217</strain>
    </source>
</reference>
<dbReference type="PROSITE" id="PS50404">
    <property type="entry name" value="GST_NTER"/>
    <property type="match status" value="1"/>
</dbReference>
<dbReference type="Pfam" id="PF00043">
    <property type="entry name" value="GST_C"/>
    <property type="match status" value="1"/>
</dbReference>
<name>V5FFK0_9VIBR</name>
<dbReference type="Proteomes" id="UP000017800">
    <property type="component" value="Unassembled WGS sequence"/>
</dbReference>
<gene>
    <name evidence="3" type="ORF">VHA01S_046_00270</name>
</gene>
<evidence type="ECO:0000313" key="4">
    <source>
        <dbReference type="Proteomes" id="UP000017800"/>
    </source>
</evidence>
<protein>
    <submittedName>
        <fullName evidence="3">Glutathione S-transferase family protein</fullName>
    </submittedName>
</protein>
<dbReference type="InterPro" id="IPR004045">
    <property type="entry name" value="Glutathione_S-Trfase_N"/>
</dbReference>
<dbReference type="PANTHER" id="PTHR43968:SF6">
    <property type="entry name" value="GLUTATHIONE S-TRANSFERASE OMEGA"/>
    <property type="match status" value="1"/>
</dbReference>
<accession>V5FFK0</accession>
<feature type="domain" description="GST N-terminal" evidence="1">
    <location>
        <begin position="19"/>
        <end position="103"/>
    </location>
</feature>
<dbReference type="PANTHER" id="PTHR43968">
    <property type="match status" value="1"/>
</dbReference>
<dbReference type="InterPro" id="IPR004046">
    <property type="entry name" value="GST_C"/>
</dbReference>
<feature type="domain" description="GST C-terminal" evidence="2">
    <location>
        <begin position="109"/>
        <end position="236"/>
    </location>
</feature>
<sequence length="236" mass="27806">MQLKGRLSNLVTKLNYMKNIPILYSLQHCPYAMRARIALIKARQMVFIRAIKLNNKPQEMLIASPKGSVPVLVLQQEETNHPLILEESLDIMLWALQQDDPDDLLHQEDPQALPLMLSFIADFEHNFIPLLESYSCAKRYHDDNLNECRQACEHYLHSLEERLCNHTYLFSENESLVDIALFPFMRKFAKVEKQNFRQSPYPKLRNWLNGYLQGALFSKVMKQHKLWIECRKDGYL</sequence>
<dbReference type="Gene3D" id="1.20.1050.10">
    <property type="match status" value="1"/>
</dbReference>
<dbReference type="InterPro" id="IPR010987">
    <property type="entry name" value="Glutathione-S-Trfase_C-like"/>
</dbReference>
<dbReference type="InterPro" id="IPR050983">
    <property type="entry name" value="GST_Omega/HSP26"/>
</dbReference>
<keyword evidence="4" id="KW-1185">Reference proteome</keyword>
<proteinExistence type="predicted"/>
<dbReference type="GO" id="GO:0005737">
    <property type="term" value="C:cytoplasm"/>
    <property type="evidence" value="ECO:0007669"/>
    <property type="project" value="TreeGrafter"/>
</dbReference>
<dbReference type="eggNOG" id="COG0625">
    <property type="taxonomic scope" value="Bacteria"/>
</dbReference>
<dbReference type="InterPro" id="IPR036282">
    <property type="entry name" value="Glutathione-S-Trfase_C_sf"/>
</dbReference>
<dbReference type="PROSITE" id="PS50405">
    <property type="entry name" value="GST_CTER"/>
    <property type="match status" value="1"/>
</dbReference>
<evidence type="ECO:0000259" key="2">
    <source>
        <dbReference type="PROSITE" id="PS50405"/>
    </source>
</evidence>
<comment type="caution">
    <text evidence="3">The sequence shown here is derived from an EMBL/GenBank/DDBJ whole genome shotgun (WGS) entry which is preliminary data.</text>
</comment>
<dbReference type="SUPFAM" id="SSF47616">
    <property type="entry name" value="GST C-terminal domain-like"/>
    <property type="match status" value="1"/>
</dbReference>
<evidence type="ECO:0000259" key="1">
    <source>
        <dbReference type="PROSITE" id="PS50404"/>
    </source>
</evidence>
<reference evidence="3 4" key="1">
    <citation type="submission" date="2013-10" db="EMBL/GenBank/DDBJ databases">
        <authorList>
            <person name="Ichikawa N."/>
            <person name="Kimura A."/>
            <person name="Ohji S."/>
            <person name="Hosoyama A."/>
            <person name="Fujita N."/>
        </authorList>
    </citation>
    <scope>NUCLEOTIDE SEQUENCE [LARGE SCALE GENOMIC DNA]</scope>
    <source>
        <strain evidence="3 4">NBRC 102217</strain>
    </source>
</reference>
<dbReference type="GO" id="GO:0016740">
    <property type="term" value="F:transferase activity"/>
    <property type="evidence" value="ECO:0007669"/>
    <property type="project" value="UniProtKB-KW"/>
</dbReference>
<dbReference type="CDD" id="cd03196">
    <property type="entry name" value="GST_C_5"/>
    <property type="match status" value="1"/>
</dbReference>
<dbReference type="AlphaFoldDB" id="V5FFK0"/>
<organism evidence="3 4">
    <name type="scientific">Vibrio halioticoli NBRC 102217</name>
    <dbReference type="NCBI Taxonomy" id="1219072"/>
    <lineage>
        <taxon>Bacteria</taxon>
        <taxon>Pseudomonadati</taxon>
        <taxon>Pseudomonadota</taxon>
        <taxon>Gammaproteobacteria</taxon>
        <taxon>Vibrionales</taxon>
        <taxon>Vibrionaceae</taxon>
        <taxon>Vibrio</taxon>
    </lineage>
</organism>
<evidence type="ECO:0000313" key="3">
    <source>
        <dbReference type="EMBL" id="GAD90518.1"/>
    </source>
</evidence>
<keyword evidence="3" id="KW-0808">Transferase</keyword>